<dbReference type="CDD" id="cd20405">
    <property type="entry name" value="Tudor_Agenet_AtDUF_rpt1_3"/>
    <property type="match status" value="1"/>
</dbReference>
<evidence type="ECO:0000313" key="2">
    <source>
        <dbReference type="EMBL" id="PPR91605.1"/>
    </source>
</evidence>
<dbReference type="InterPro" id="IPR008395">
    <property type="entry name" value="Agenet-like_dom"/>
</dbReference>
<feature type="domain" description="Agenet" evidence="1">
    <location>
        <begin position="242"/>
        <end position="298"/>
    </location>
</feature>
<dbReference type="OrthoDB" id="2020707at2759"/>
<sequence>MSQKGKCSIGVNIEGPPHLQPGSTVEIKPPEFGYQGAWYTASIIQRKTPISSKRFMVQFTHLFQDEKTGKRPVRMFSVSHIRPQLPPLRPRKFKQGEDADAYHKNGWWEGVILQEWNNGNYLFMFHSDNQWPKYVEFGVNQLRLHRTWFNGYWVPPVQESELAVEEVQREQEYNEGDLVEVRNDEDGSNRSWFAAVIVKPVGNKRHLIQYMTLETEDNTDFLEKEVDTSHIRPRPPDIVVPDQFVMLDQVDAFYKGGWWKGVIIKVLSDDSKYHVYLATHEEMEFKHDELRLHQDWIDGKWTKPSPDRFKQCSYQFQLLHAHINFKFLGRGLTLCILSLVGLSVLGEYDVYYNFYIMDSLFRTGDRSYNVRRCKRSNAQKGKTKLNLFRKVTTKWTLERLNRESRISIECYVVNEVTFKKAKRYLHSIKVP</sequence>
<name>A0A2P5WKK3_GOSBA</name>
<reference evidence="2 3" key="1">
    <citation type="submission" date="2015-01" db="EMBL/GenBank/DDBJ databases">
        <title>Genome of allotetraploid Gossypium barbadense reveals genomic plasticity and fiber elongation in cotton evolution.</title>
        <authorList>
            <person name="Chen X."/>
            <person name="Liu X."/>
            <person name="Zhao B."/>
            <person name="Zheng H."/>
            <person name="Hu Y."/>
            <person name="Lu G."/>
            <person name="Yang C."/>
            <person name="Chen J."/>
            <person name="Shan C."/>
            <person name="Zhang L."/>
            <person name="Zhou Y."/>
            <person name="Wang L."/>
            <person name="Guo W."/>
            <person name="Bai Y."/>
            <person name="Ruan J."/>
            <person name="Shangguan X."/>
            <person name="Mao Y."/>
            <person name="Jiang J."/>
            <person name="Zhu Y."/>
            <person name="Lei J."/>
            <person name="Kang H."/>
            <person name="Chen S."/>
            <person name="He X."/>
            <person name="Wang R."/>
            <person name="Wang Y."/>
            <person name="Chen J."/>
            <person name="Wang L."/>
            <person name="Yu S."/>
            <person name="Wang B."/>
            <person name="Wei J."/>
            <person name="Song S."/>
            <person name="Lu X."/>
            <person name="Gao Z."/>
            <person name="Gu W."/>
            <person name="Deng X."/>
            <person name="Ma D."/>
            <person name="Wang S."/>
            <person name="Liang W."/>
            <person name="Fang L."/>
            <person name="Cai C."/>
            <person name="Zhu X."/>
            <person name="Zhou B."/>
            <person name="Zhang Y."/>
            <person name="Chen Z."/>
            <person name="Xu S."/>
            <person name="Zhu R."/>
            <person name="Wang S."/>
            <person name="Zhang T."/>
            <person name="Zhao G."/>
        </authorList>
    </citation>
    <scope>NUCLEOTIDE SEQUENCE [LARGE SCALE GENOMIC DNA]</scope>
    <source>
        <strain evidence="3">cv. Xinhai21</strain>
        <tissue evidence="2">Leaf</tissue>
    </source>
</reference>
<evidence type="ECO:0000259" key="1">
    <source>
        <dbReference type="SMART" id="SM00743"/>
    </source>
</evidence>
<feature type="domain" description="Agenet" evidence="1">
    <location>
        <begin position="91"/>
        <end position="150"/>
    </location>
</feature>
<gene>
    <name evidence="2" type="ORF">GOBAR_AA29079</name>
</gene>
<dbReference type="PANTHER" id="PTHR31917:SF80">
    <property type="entry name" value="AGENET DOMAIN-CONTAINING PROTEIN-RELATED"/>
    <property type="match status" value="1"/>
</dbReference>
<dbReference type="CDD" id="cd20406">
    <property type="entry name" value="Tudor_Agenet_AtDUF_rpt2_4"/>
    <property type="match status" value="1"/>
</dbReference>
<dbReference type="InterPro" id="IPR014002">
    <property type="entry name" value="Agenet_dom_plant"/>
</dbReference>
<dbReference type="SMART" id="SM00743">
    <property type="entry name" value="Agenet"/>
    <property type="match status" value="4"/>
</dbReference>
<feature type="domain" description="Agenet" evidence="1">
    <location>
        <begin position="17"/>
        <end position="89"/>
    </location>
</feature>
<dbReference type="EMBL" id="KZ667264">
    <property type="protein sequence ID" value="PPR91605.1"/>
    <property type="molecule type" value="Genomic_DNA"/>
</dbReference>
<evidence type="ECO:0000313" key="3">
    <source>
        <dbReference type="Proteomes" id="UP000239757"/>
    </source>
</evidence>
<organism evidence="2 3">
    <name type="scientific">Gossypium barbadense</name>
    <name type="common">Sea Island cotton</name>
    <name type="synonym">Hibiscus barbadensis</name>
    <dbReference type="NCBI Taxonomy" id="3634"/>
    <lineage>
        <taxon>Eukaryota</taxon>
        <taxon>Viridiplantae</taxon>
        <taxon>Streptophyta</taxon>
        <taxon>Embryophyta</taxon>
        <taxon>Tracheophyta</taxon>
        <taxon>Spermatophyta</taxon>
        <taxon>Magnoliopsida</taxon>
        <taxon>eudicotyledons</taxon>
        <taxon>Gunneridae</taxon>
        <taxon>Pentapetalae</taxon>
        <taxon>rosids</taxon>
        <taxon>malvids</taxon>
        <taxon>Malvales</taxon>
        <taxon>Malvaceae</taxon>
        <taxon>Malvoideae</taxon>
        <taxon>Gossypium</taxon>
    </lineage>
</organism>
<dbReference type="Gene3D" id="2.30.30.140">
    <property type="match status" value="1"/>
</dbReference>
<dbReference type="PANTHER" id="PTHR31917">
    <property type="entry name" value="AGENET DOMAIN-CONTAINING PROTEIN-RELATED"/>
    <property type="match status" value="1"/>
</dbReference>
<dbReference type="Pfam" id="PF05641">
    <property type="entry name" value="Agenet"/>
    <property type="match status" value="3"/>
</dbReference>
<dbReference type="Proteomes" id="UP000239757">
    <property type="component" value="Unassembled WGS sequence"/>
</dbReference>
<protein>
    <recommendedName>
        <fullName evidence="1">Agenet domain-containing protein</fullName>
    </recommendedName>
</protein>
<feature type="domain" description="Agenet" evidence="1">
    <location>
        <begin position="171"/>
        <end position="239"/>
    </location>
</feature>
<accession>A0A2P5WKK3</accession>
<dbReference type="AlphaFoldDB" id="A0A2P5WKK3"/>
<proteinExistence type="predicted"/>